<evidence type="ECO:0000256" key="3">
    <source>
        <dbReference type="ARBA" id="ARBA00022475"/>
    </source>
</evidence>
<dbReference type="EMBL" id="PYHP01000042">
    <property type="protein sequence ID" value="PUA38241.1"/>
    <property type="molecule type" value="Genomic_DNA"/>
</dbReference>
<dbReference type="InterPro" id="IPR020846">
    <property type="entry name" value="MFS_dom"/>
</dbReference>
<organism evidence="9 10">
    <name type="scientific">Paenibacillus elgii</name>
    <dbReference type="NCBI Taxonomy" id="189691"/>
    <lineage>
        <taxon>Bacteria</taxon>
        <taxon>Bacillati</taxon>
        <taxon>Bacillota</taxon>
        <taxon>Bacilli</taxon>
        <taxon>Bacillales</taxon>
        <taxon>Paenibacillaceae</taxon>
        <taxon>Paenibacillus</taxon>
    </lineage>
</organism>
<protein>
    <submittedName>
        <fullName evidence="9">MFS transporter</fullName>
    </submittedName>
</protein>
<dbReference type="PANTHER" id="PTHR43124:SF10">
    <property type="entry name" value="PURINE EFFLUX PUMP PBUE"/>
    <property type="match status" value="1"/>
</dbReference>
<comment type="subcellular location">
    <subcellularLocation>
        <location evidence="1">Cell membrane</location>
        <topology evidence="1">Multi-pass membrane protein</topology>
    </subcellularLocation>
</comment>
<evidence type="ECO:0000256" key="1">
    <source>
        <dbReference type="ARBA" id="ARBA00004651"/>
    </source>
</evidence>
<dbReference type="Gene3D" id="1.20.1250.20">
    <property type="entry name" value="MFS general substrate transporter like domains"/>
    <property type="match status" value="1"/>
</dbReference>
<dbReference type="InterPro" id="IPR036259">
    <property type="entry name" value="MFS_trans_sf"/>
</dbReference>
<feature type="transmembrane region" description="Helical" evidence="7">
    <location>
        <begin position="159"/>
        <end position="180"/>
    </location>
</feature>
<evidence type="ECO:0000256" key="2">
    <source>
        <dbReference type="ARBA" id="ARBA00022448"/>
    </source>
</evidence>
<feature type="transmembrane region" description="Helical" evidence="7">
    <location>
        <begin position="354"/>
        <end position="375"/>
    </location>
</feature>
<keyword evidence="5 7" id="KW-1133">Transmembrane helix</keyword>
<dbReference type="Proteomes" id="UP000244184">
    <property type="component" value="Unassembled WGS sequence"/>
</dbReference>
<dbReference type="PANTHER" id="PTHR43124">
    <property type="entry name" value="PURINE EFFLUX PUMP PBUE"/>
    <property type="match status" value="1"/>
</dbReference>
<dbReference type="Pfam" id="PF07690">
    <property type="entry name" value="MFS_1"/>
    <property type="match status" value="1"/>
</dbReference>
<evidence type="ECO:0000259" key="8">
    <source>
        <dbReference type="PROSITE" id="PS50850"/>
    </source>
</evidence>
<comment type="caution">
    <text evidence="9">The sequence shown here is derived from an EMBL/GenBank/DDBJ whole genome shotgun (WGS) entry which is preliminary data.</text>
</comment>
<dbReference type="InterPro" id="IPR011701">
    <property type="entry name" value="MFS"/>
</dbReference>
<feature type="transmembrane region" description="Helical" evidence="7">
    <location>
        <begin position="70"/>
        <end position="88"/>
    </location>
</feature>
<evidence type="ECO:0000256" key="7">
    <source>
        <dbReference type="SAM" id="Phobius"/>
    </source>
</evidence>
<feature type="transmembrane region" description="Helical" evidence="7">
    <location>
        <begin position="238"/>
        <end position="256"/>
    </location>
</feature>
<evidence type="ECO:0000313" key="9">
    <source>
        <dbReference type="EMBL" id="PUA38241.1"/>
    </source>
</evidence>
<dbReference type="SUPFAM" id="SSF103473">
    <property type="entry name" value="MFS general substrate transporter"/>
    <property type="match status" value="1"/>
</dbReference>
<proteinExistence type="predicted"/>
<feature type="transmembrane region" description="Helical" evidence="7">
    <location>
        <begin position="263"/>
        <end position="284"/>
    </location>
</feature>
<evidence type="ECO:0000256" key="5">
    <source>
        <dbReference type="ARBA" id="ARBA00022989"/>
    </source>
</evidence>
<gene>
    <name evidence="9" type="ORF">C8Z91_16125</name>
</gene>
<evidence type="ECO:0000313" key="10">
    <source>
        <dbReference type="Proteomes" id="UP000244184"/>
    </source>
</evidence>
<dbReference type="GO" id="GO:0022857">
    <property type="term" value="F:transmembrane transporter activity"/>
    <property type="evidence" value="ECO:0007669"/>
    <property type="project" value="InterPro"/>
</dbReference>
<dbReference type="InterPro" id="IPR050189">
    <property type="entry name" value="MFS_Efflux_Transporters"/>
</dbReference>
<keyword evidence="3" id="KW-1003">Cell membrane</keyword>
<dbReference type="GO" id="GO:0005886">
    <property type="term" value="C:plasma membrane"/>
    <property type="evidence" value="ECO:0007669"/>
    <property type="project" value="UniProtKB-SubCell"/>
</dbReference>
<dbReference type="RefSeq" id="WP_108532188.1">
    <property type="nucleotide sequence ID" value="NZ_PYHP01000042.1"/>
</dbReference>
<feature type="transmembrane region" description="Helical" evidence="7">
    <location>
        <begin position="200"/>
        <end position="218"/>
    </location>
</feature>
<keyword evidence="6 7" id="KW-0472">Membrane</keyword>
<evidence type="ECO:0000256" key="6">
    <source>
        <dbReference type="ARBA" id="ARBA00023136"/>
    </source>
</evidence>
<keyword evidence="4 7" id="KW-0812">Transmembrane</keyword>
<feature type="transmembrane region" description="Helical" evidence="7">
    <location>
        <begin position="127"/>
        <end position="147"/>
    </location>
</feature>
<dbReference type="PROSITE" id="PS50850">
    <property type="entry name" value="MFS"/>
    <property type="match status" value="1"/>
</dbReference>
<feature type="transmembrane region" description="Helical" evidence="7">
    <location>
        <begin position="42"/>
        <end position="63"/>
    </location>
</feature>
<feature type="transmembrane region" description="Helical" evidence="7">
    <location>
        <begin position="94"/>
        <end position="115"/>
    </location>
</feature>
<sequence length="405" mass="41744">MNKVLLLTIGMFALGFDAYVVAGLLPDIGATFHKSDSQAGQAVSAFTLCYALAAPIFATLLAGKSVRKSLIFALAVFSVGNAASALAPNFSLLLIARAVAGIGAGLFSPLASVAAASLVSAQKRGRALGMILGGMSTGTVVGVPIGLFAAEKIGWQGTLWLITVIGLGAMIGILLFFPNFLAAAPPSLRQRAAMLTDKKVLAIVGITFLASIASLGLYTYISSALYEIGRIANTAPYLWAWGIGGVAGSFTIGFLIDRTVHPARLMTVLLSILALAMFGIPFALNIPALGFLPFFLWGAAAWASLAPQQHALLHAQRDHAEAVVALNSSANYLGSAVGSFAGGVALFAGFQPSFLPFAAGSVILLAVLGQLRILASARATAASLLLCTDKPSIFMDAECRESGLL</sequence>
<keyword evidence="2" id="KW-0813">Transport</keyword>
<dbReference type="AlphaFoldDB" id="A0A2T6G261"/>
<name>A0A2T6G261_9BACL</name>
<evidence type="ECO:0000256" key="4">
    <source>
        <dbReference type="ARBA" id="ARBA00022692"/>
    </source>
</evidence>
<dbReference type="CDD" id="cd17324">
    <property type="entry name" value="MFS_NepI_like"/>
    <property type="match status" value="1"/>
</dbReference>
<feature type="domain" description="Major facilitator superfamily (MFS) profile" evidence="8">
    <location>
        <begin position="3"/>
        <end position="378"/>
    </location>
</feature>
<reference evidence="9 10" key="1">
    <citation type="submission" date="2018-03" db="EMBL/GenBank/DDBJ databases">
        <title>Genome sequence of Paenibacillus elgii strain AC13 an antimicrobial compound producing bacteria.</title>
        <authorList>
            <person name="Kurokawa A.S."/>
            <person name="Araujo J.F."/>
            <person name="Costa R.A."/>
            <person name="Ortega D.B."/>
            <person name="Pires A.S."/>
            <person name="Pappas G.J.Jr."/>
            <person name="Franco O.L."/>
            <person name="Barreto C."/>
            <person name="Magalhaes B.S."/>
            <person name="Kruger R.H."/>
        </authorList>
    </citation>
    <scope>NUCLEOTIDE SEQUENCE [LARGE SCALE GENOMIC DNA]</scope>
    <source>
        <strain evidence="9 10">AC13</strain>
    </source>
</reference>
<accession>A0A2T6G261</accession>